<name>A0A8J6I0I7_9FIRM</name>
<evidence type="ECO:0000313" key="2">
    <source>
        <dbReference type="EMBL" id="MBA2132743.1"/>
    </source>
</evidence>
<reference evidence="2" key="1">
    <citation type="submission" date="2020-06" db="EMBL/GenBank/DDBJ databases">
        <title>Novel chitinolytic bacterium.</title>
        <authorList>
            <person name="Ungkulpasvich U."/>
            <person name="Kosugi A."/>
            <person name="Uke A."/>
        </authorList>
    </citation>
    <scope>NUCLEOTIDE SEQUENCE</scope>
    <source>
        <strain evidence="2">UUS1-1</strain>
    </source>
</reference>
<evidence type="ECO:0000313" key="3">
    <source>
        <dbReference type="Proteomes" id="UP000657177"/>
    </source>
</evidence>
<accession>A0A8J6I0I7</accession>
<sequence>MAMVDEPQFAQLQSATYKKKDQAEKVGKTGTNQLVQANDHKKQGPPSTKRQNKRGNPKVVHEKEKTKKNQ</sequence>
<comment type="caution">
    <text evidence="2">The sequence shown here is derived from an EMBL/GenBank/DDBJ whole genome shotgun (WGS) entry which is preliminary data.</text>
</comment>
<gene>
    <name evidence="2" type="ORF">G5B42_04190</name>
</gene>
<feature type="compositionally biased region" description="Basic and acidic residues" evidence="1">
    <location>
        <begin position="18"/>
        <end position="27"/>
    </location>
</feature>
<keyword evidence="3" id="KW-1185">Reference proteome</keyword>
<evidence type="ECO:0000256" key="1">
    <source>
        <dbReference type="SAM" id="MobiDB-lite"/>
    </source>
</evidence>
<feature type="region of interest" description="Disordered" evidence="1">
    <location>
        <begin position="15"/>
        <end position="70"/>
    </location>
</feature>
<dbReference type="EMBL" id="JAAKDE010000008">
    <property type="protein sequence ID" value="MBA2132743.1"/>
    <property type="molecule type" value="Genomic_DNA"/>
</dbReference>
<feature type="compositionally biased region" description="Basic and acidic residues" evidence="1">
    <location>
        <begin position="59"/>
        <end position="70"/>
    </location>
</feature>
<proteinExistence type="predicted"/>
<organism evidence="2 3">
    <name type="scientific">Capillibacterium thermochitinicola</name>
    <dbReference type="NCBI Taxonomy" id="2699427"/>
    <lineage>
        <taxon>Bacteria</taxon>
        <taxon>Bacillati</taxon>
        <taxon>Bacillota</taxon>
        <taxon>Capillibacterium</taxon>
    </lineage>
</organism>
<dbReference type="AlphaFoldDB" id="A0A8J6I0I7"/>
<dbReference type="Proteomes" id="UP000657177">
    <property type="component" value="Unassembled WGS sequence"/>
</dbReference>
<protein>
    <submittedName>
        <fullName evidence="2">Uncharacterized protein</fullName>
    </submittedName>
</protein>